<dbReference type="GO" id="GO:0000287">
    <property type="term" value="F:magnesium ion binding"/>
    <property type="evidence" value="ECO:0007669"/>
    <property type="project" value="InterPro"/>
</dbReference>
<dbReference type="Pfam" id="PF01648">
    <property type="entry name" value="ACPS"/>
    <property type="match status" value="1"/>
</dbReference>
<name>A0A089LTY4_9BACL</name>
<dbReference type="HOGENOM" id="CLU_057011_6_2_9"/>
<reference evidence="9 10" key="1">
    <citation type="submission" date="2014-08" db="EMBL/GenBank/DDBJ databases">
        <title>Comparative genomics of the Paenibacillus odorifer group.</title>
        <authorList>
            <person name="den Bakker H.C."/>
            <person name="Tsai Y.-C."/>
            <person name="Martin N."/>
            <person name="Korlach J."/>
            <person name="Wiedmann M."/>
        </authorList>
    </citation>
    <scope>NUCLEOTIDE SEQUENCE [LARGE SCALE GENOMIC DNA]</scope>
    <source>
        <strain evidence="9 10">DSM 14472</strain>
    </source>
</reference>
<protein>
    <submittedName>
        <fullName evidence="9">Uncharacterized protein</fullName>
    </submittedName>
</protein>
<dbReference type="STRING" id="169760.PSTEL_11335"/>
<dbReference type="InterPro" id="IPR037143">
    <property type="entry name" value="4-PPantetheinyl_Trfase_dom_sf"/>
</dbReference>
<dbReference type="Pfam" id="PF22624">
    <property type="entry name" value="AASDHPPT_N"/>
    <property type="match status" value="1"/>
</dbReference>
<dbReference type="InterPro" id="IPR050559">
    <property type="entry name" value="P-Pant_transferase_sf"/>
</dbReference>
<feature type="domain" description="4'-phosphopantetheinyl transferase N-terminal" evidence="8">
    <location>
        <begin position="16"/>
        <end position="100"/>
    </location>
</feature>
<comment type="similarity">
    <text evidence="2">Belongs to the P-Pant transferase superfamily. Gsp/Sfp/HetI/AcpT family.</text>
</comment>
<evidence type="ECO:0000259" key="8">
    <source>
        <dbReference type="Pfam" id="PF22624"/>
    </source>
</evidence>
<organism evidence="9 10">
    <name type="scientific">Paenibacillus stellifer</name>
    <dbReference type="NCBI Taxonomy" id="169760"/>
    <lineage>
        <taxon>Bacteria</taxon>
        <taxon>Bacillati</taxon>
        <taxon>Bacillota</taxon>
        <taxon>Bacilli</taxon>
        <taxon>Bacillales</taxon>
        <taxon>Paenibacillaceae</taxon>
        <taxon>Paenibacillus</taxon>
    </lineage>
</organism>
<dbReference type="NCBIfam" id="TIGR00556">
    <property type="entry name" value="pantethn_trn"/>
    <property type="match status" value="1"/>
</dbReference>
<keyword evidence="4" id="KW-0479">Metal-binding</keyword>
<evidence type="ECO:0000313" key="10">
    <source>
        <dbReference type="Proteomes" id="UP000029507"/>
    </source>
</evidence>
<evidence type="ECO:0000256" key="2">
    <source>
        <dbReference type="ARBA" id="ARBA00010990"/>
    </source>
</evidence>
<evidence type="ECO:0000256" key="1">
    <source>
        <dbReference type="ARBA" id="ARBA00001946"/>
    </source>
</evidence>
<dbReference type="InterPro" id="IPR055066">
    <property type="entry name" value="AASDHPPT_N"/>
</dbReference>
<evidence type="ECO:0000256" key="6">
    <source>
        <dbReference type="ARBA" id="ARBA00023194"/>
    </source>
</evidence>
<dbReference type="GO" id="GO:0019878">
    <property type="term" value="P:lysine biosynthetic process via aminoadipic acid"/>
    <property type="evidence" value="ECO:0007669"/>
    <property type="project" value="TreeGrafter"/>
</dbReference>
<dbReference type="InterPro" id="IPR004568">
    <property type="entry name" value="Ppantetheine-prot_Trfase_dom"/>
</dbReference>
<feature type="domain" description="4'-phosphopantetheinyl transferase" evidence="7">
    <location>
        <begin position="104"/>
        <end position="205"/>
    </location>
</feature>
<dbReference type="PANTHER" id="PTHR12215">
    <property type="entry name" value="PHOSPHOPANTETHEINE TRANSFERASE"/>
    <property type="match status" value="1"/>
</dbReference>
<dbReference type="EMBL" id="CP009286">
    <property type="protein sequence ID" value="AIQ63585.1"/>
    <property type="molecule type" value="Genomic_DNA"/>
</dbReference>
<dbReference type="KEGG" id="pste:PSTEL_11335"/>
<dbReference type="Proteomes" id="UP000029507">
    <property type="component" value="Chromosome"/>
</dbReference>
<evidence type="ECO:0000259" key="7">
    <source>
        <dbReference type="Pfam" id="PF01648"/>
    </source>
</evidence>
<dbReference type="OrthoDB" id="9808281at2"/>
<dbReference type="SUPFAM" id="SSF56214">
    <property type="entry name" value="4'-phosphopantetheinyl transferase"/>
    <property type="match status" value="2"/>
</dbReference>
<accession>A0A089LTY4</accession>
<evidence type="ECO:0000256" key="5">
    <source>
        <dbReference type="ARBA" id="ARBA00022842"/>
    </source>
</evidence>
<proteinExistence type="inferred from homology"/>
<gene>
    <name evidence="9" type="ORF">PSTEL_11335</name>
</gene>
<dbReference type="GO" id="GO:0006633">
    <property type="term" value="P:fatty acid biosynthetic process"/>
    <property type="evidence" value="ECO:0007669"/>
    <property type="project" value="InterPro"/>
</dbReference>
<keyword evidence="10" id="KW-1185">Reference proteome</keyword>
<dbReference type="InterPro" id="IPR008278">
    <property type="entry name" value="4-PPantetheinyl_Trfase_dom"/>
</dbReference>
<evidence type="ECO:0000256" key="3">
    <source>
        <dbReference type="ARBA" id="ARBA00022679"/>
    </source>
</evidence>
<keyword evidence="5" id="KW-0460">Magnesium</keyword>
<dbReference type="GO" id="GO:0008897">
    <property type="term" value="F:holo-[acyl-carrier-protein] synthase activity"/>
    <property type="evidence" value="ECO:0007669"/>
    <property type="project" value="InterPro"/>
</dbReference>
<dbReference type="AlphaFoldDB" id="A0A089LTY4"/>
<sequence>MKIYAVNISDAMDSEVFYSLLQQVSPEKRQRIDRFIRREDATRTLIADVLVRSIICNQYGVHNKEINFSHNDYGKPFVRSLPSLHFNVSHSGDWVVCAVDTAFVGIDIEQIKPIDMDLAQRFFAQQEYDDLMQRYPDERIIYFYDLWTLKESYIKALGKGLSIPLNSFAIRRRSDGCGFSIQGESGPAVYFKQYDIDRDYKLSVCGTSSEFPGNIILQDAEQINQALAISSSR</sequence>
<dbReference type="Gene3D" id="3.90.470.20">
    <property type="entry name" value="4'-phosphopantetheinyl transferase domain"/>
    <property type="match status" value="2"/>
</dbReference>
<evidence type="ECO:0000313" key="9">
    <source>
        <dbReference type="EMBL" id="AIQ63585.1"/>
    </source>
</evidence>
<dbReference type="GO" id="GO:0005829">
    <property type="term" value="C:cytosol"/>
    <property type="evidence" value="ECO:0007669"/>
    <property type="project" value="TreeGrafter"/>
</dbReference>
<comment type="cofactor">
    <cofactor evidence="1">
        <name>Mg(2+)</name>
        <dbReference type="ChEBI" id="CHEBI:18420"/>
    </cofactor>
</comment>
<keyword evidence="6" id="KW-0045">Antibiotic biosynthesis</keyword>
<evidence type="ECO:0000256" key="4">
    <source>
        <dbReference type="ARBA" id="ARBA00022723"/>
    </source>
</evidence>
<dbReference type="GO" id="GO:0017000">
    <property type="term" value="P:antibiotic biosynthetic process"/>
    <property type="evidence" value="ECO:0007669"/>
    <property type="project" value="UniProtKB-KW"/>
</dbReference>
<dbReference type="PANTHER" id="PTHR12215:SF10">
    <property type="entry name" value="L-AMINOADIPATE-SEMIALDEHYDE DEHYDROGENASE-PHOSPHOPANTETHEINYL TRANSFERASE"/>
    <property type="match status" value="1"/>
</dbReference>
<keyword evidence="3" id="KW-0808">Transferase</keyword>